<dbReference type="PATRIC" id="fig|1308866.3.peg.1592"/>
<proteinExistence type="predicted"/>
<evidence type="ECO:0000313" key="2">
    <source>
        <dbReference type="Proteomes" id="UP000012283"/>
    </source>
</evidence>
<dbReference type="EMBL" id="APML01000025">
    <property type="protein sequence ID" value="ENH96983.1"/>
    <property type="molecule type" value="Genomic_DNA"/>
</dbReference>
<name>N4W9M2_9BACI</name>
<sequence length="64" mass="7539">MEPVKQKEKVCILASPETHVIAEQYRTQLEGKTVDIQYQLAENHSFDRVYKIQTVNNEYKVVEQ</sequence>
<evidence type="ECO:0000313" key="1">
    <source>
        <dbReference type="EMBL" id="ENH96983.1"/>
    </source>
</evidence>
<accession>N4W9M2</accession>
<organism evidence="1 2">
    <name type="scientific">Gracilibacillus halophilus YIM-C55.5</name>
    <dbReference type="NCBI Taxonomy" id="1308866"/>
    <lineage>
        <taxon>Bacteria</taxon>
        <taxon>Bacillati</taxon>
        <taxon>Bacillota</taxon>
        <taxon>Bacilli</taxon>
        <taxon>Bacillales</taxon>
        <taxon>Bacillaceae</taxon>
        <taxon>Gracilibacillus</taxon>
    </lineage>
</organism>
<keyword evidence="2" id="KW-1185">Reference proteome</keyword>
<reference evidence="1 2" key="1">
    <citation type="submission" date="2013-03" db="EMBL/GenBank/DDBJ databases">
        <title>Draft genome sequence of Gracibacillus halophilus YIM-C55.5, a moderately halophilic and thermophilic organism from the Xiaochaidamu salt lake.</title>
        <authorList>
            <person name="Sugumar T."/>
            <person name="Polireddy D.R."/>
            <person name="Antony A."/>
            <person name="Madhava Y.R."/>
            <person name="Sivakumar N."/>
        </authorList>
    </citation>
    <scope>NUCLEOTIDE SEQUENCE [LARGE SCALE GENOMIC DNA]</scope>
    <source>
        <strain evidence="1 2">YIM-C55.5</strain>
    </source>
</reference>
<dbReference type="STRING" id="1308866.J416_07887"/>
<gene>
    <name evidence="1" type="ORF">J416_07887</name>
</gene>
<dbReference type="Proteomes" id="UP000012283">
    <property type="component" value="Unassembled WGS sequence"/>
</dbReference>
<comment type="caution">
    <text evidence="1">The sequence shown here is derived from an EMBL/GenBank/DDBJ whole genome shotgun (WGS) entry which is preliminary data.</text>
</comment>
<dbReference type="AlphaFoldDB" id="N4W9M2"/>
<protein>
    <submittedName>
        <fullName evidence="1">Uncharacterized protein</fullName>
    </submittedName>
</protein>
<dbReference type="eggNOG" id="COG3705">
    <property type="taxonomic scope" value="Bacteria"/>
</dbReference>